<evidence type="ECO:0000313" key="11">
    <source>
        <dbReference type="EMBL" id="HIY26413.1"/>
    </source>
</evidence>
<evidence type="ECO:0000313" key="12">
    <source>
        <dbReference type="Proteomes" id="UP000823915"/>
    </source>
</evidence>
<keyword evidence="9" id="KW-0460">Magnesium</keyword>
<keyword evidence="7" id="KW-0547">Nucleotide-binding</keyword>
<dbReference type="Gene3D" id="3.40.50.300">
    <property type="entry name" value="P-loop containing nucleotide triphosphate hydrolases"/>
    <property type="match status" value="1"/>
</dbReference>
<dbReference type="SUPFAM" id="SSF52540">
    <property type="entry name" value="P-loop containing nucleoside triphosphate hydrolases"/>
    <property type="match status" value="1"/>
</dbReference>
<dbReference type="AlphaFoldDB" id="A0A9D1YCJ2"/>
<evidence type="ECO:0000256" key="7">
    <source>
        <dbReference type="ARBA" id="ARBA00022741"/>
    </source>
</evidence>
<comment type="similarity">
    <text evidence="2">Belongs to the TsaE family.</text>
</comment>
<dbReference type="Pfam" id="PF02367">
    <property type="entry name" value="TsaE"/>
    <property type="match status" value="1"/>
</dbReference>
<accession>A0A9D1YCJ2</accession>
<dbReference type="GO" id="GO:0002949">
    <property type="term" value="P:tRNA threonylcarbamoyladenosine modification"/>
    <property type="evidence" value="ECO:0007669"/>
    <property type="project" value="InterPro"/>
</dbReference>
<organism evidence="11 12">
    <name type="scientific">Candidatus Acutalibacter pullistercoris</name>
    <dbReference type="NCBI Taxonomy" id="2838418"/>
    <lineage>
        <taxon>Bacteria</taxon>
        <taxon>Bacillati</taxon>
        <taxon>Bacillota</taxon>
        <taxon>Clostridia</taxon>
        <taxon>Eubacteriales</taxon>
        <taxon>Acutalibacteraceae</taxon>
        <taxon>Acutalibacter</taxon>
    </lineage>
</organism>
<dbReference type="GO" id="GO:0046872">
    <property type="term" value="F:metal ion binding"/>
    <property type="evidence" value="ECO:0007669"/>
    <property type="project" value="UniProtKB-KW"/>
</dbReference>
<evidence type="ECO:0000256" key="5">
    <source>
        <dbReference type="ARBA" id="ARBA00022694"/>
    </source>
</evidence>
<dbReference type="GO" id="GO:0005524">
    <property type="term" value="F:ATP binding"/>
    <property type="evidence" value="ECO:0007669"/>
    <property type="project" value="UniProtKB-KW"/>
</dbReference>
<evidence type="ECO:0000256" key="8">
    <source>
        <dbReference type="ARBA" id="ARBA00022840"/>
    </source>
</evidence>
<evidence type="ECO:0000256" key="2">
    <source>
        <dbReference type="ARBA" id="ARBA00007599"/>
    </source>
</evidence>
<reference evidence="11" key="1">
    <citation type="journal article" date="2021" name="PeerJ">
        <title>Extensive microbial diversity within the chicken gut microbiome revealed by metagenomics and culture.</title>
        <authorList>
            <person name="Gilroy R."/>
            <person name="Ravi A."/>
            <person name="Getino M."/>
            <person name="Pursley I."/>
            <person name="Horton D.L."/>
            <person name="Alikhan N.F."/>
            <person name="Baker D."/>
            <person name="Gharbi K."/>
            <person name="Hall N."/>
            <person name="Watson M."/>
            <person name="Adriaenssens E.M."/>
            <person name="Foster-Nyarko E."/>
            <person name="Jarju S."/>
            <person name="Secka A."/>
            <person name="Antonio M."/>
            <person name="Oren A."/>
            <person name="Chaudhuri R.R."/>
            <person name="La Ragione R."/>
            <person name="Hildebrand F."/>
            <person name="Pallen M.J."/>
        </authorList>
    </citation>
    <scope>NUCLEOTIDE SEQUENCE</scope>
    <source>
        <strain evidence="11">1282</strain>
    </source>
</reference>
<dbReference type="Proteomes" id="UP000823915">
    <property type="component" value="Unassembled WGS sequence"/>
</dbReference>
<sequence>MRFVTNSPRETQALAARLGEKLKGGEVLAFTGGMGMGKTAFTRGLMEGLGGGGEVSSPTFAIVNEYQGRLTVDHFDMYRISGWEDLYSTGFFDYLEDPGRVLVIEWSENIEGALPEDAVRIHIAPGEGETQRVITLQGWKGEL</sequence>
<dbReference type="InterPro" id="IPR003442">
    <property type="entry name" value="T6A_TsaE"/>
</dbReference>
<keyword evidence="6" id="KW-0479">Metal-binding</keyword>
<dbReference type="PANTHER" id="PTHR33540">
    <property type="entry name" value="TRNA THREONYLCARBAMOYLADENOSINE BIOSYNTHESIS PROTEIN TSAE"/>
    <property type="match status" value="1"/>
</dbReference>
<name>A0A9D1YCJ2_9FIRM</name>
<dbReference type="EMBL" id="DXDU01000071">
    <property type="protein sequence ID" value="HIY26413.1"/>
    <property type="molecule type" value="Genomic_DNA"/>
</dbReference>
<keyword evidence="5" id="KW-0819">tRNA processing</keyword>
<keyword evidence="8" id="KW-0067">ATP-binding</keyword>
<evidence type="ECO:0000256" key="10">
    <source>
        <dbReference type="ARBA" id="ARBA00032441"/>
    </source>
</evidence>
<proteinExistence type="inferred from homology"/>
<evidence type="ECO:0000256" key="3">
    <source>
        <dbReference type="ARBA" id="ARBA00019010"/>
    </source>
</evidence>
<gene>
    <name evidence="11" type="primary">tsaE</name>
    <name evidence="11" type="ORF">H9838_04465</name>
</gene>
<reference evidence="11" key="2">
    <citation type="submission" date="2021-04" db="EMBL/GenBank/DDBJ databases">
        <authorList>
            <person name="Gilroy R."/>
        </authorList>
    </citation>
    <scope>NUCLEOTIDE SEQUENCE</scope>
    <source>
        <strain evidence="11">1282</strain>
    </source>
</reference>
<keyword evidence="4" id="KW-0963">Cytoplasm</keyword>
<comment type="subcellular location">
    <subcellularLocation>
        <location evidence="1">Cytoplasm</location>
    </subcellularLocation>
</comment>
<dbReference type="GO" id="GO:0005737">
    <property type="term" value="C:cytoplasm"/>
    <property type="evidence" value="ECO:0007669"/>
    <property type="project" value="UniProtKB-SubCell"/>
</dbReference>
<dbReference type="PANTHER" id="PTHR33540:SF2">
    <property type="entry name" value="TRNA THREONYLCARBAMOYLADENOSINE BIOSYNTHESIS PROTEIN TSAE"/>
    <property type="match status" value="1"/>
</dbReference>
<evidence type="ECO:0000256" key="6">
    <source>
        <dbReference type="ARBA" id="ARBA00022723"/>
    </source>
</evidence>
<evidence type="ECO:0000256" key="9">
    <source>
        <dbReference type="ARBA" id="ARBA00022842"/>
    </source>
</evidence>
<dbReference type="InterPro" id="IPR027417">
    <property type="entry name" value="P-loop_NTPase"/>
</dbReference>
<dbReference type="NCBIfam" id="TIGR00150">
    <property type="entry name" value="T6A_YjeE"/>
    <property type="match status" value="1"/>
</dbReference>
<evidence type="ECO:0000256" key="4">
    <source>
        <dbReference type="ARBA" id="ARBA00022490"/>
    </source>
</evidence>
<comment type="caution">
    <text evidence="11">The sequence shown here is derived from an EMBL/GenBank/DDBJ whole genome shotgun (WGS) entry which is preliminary data.</text>
</comment>
<evidence type="ECO:0000256" key="1">
    <source>
        <dbReference type="ARBA" id="ARBA00004496"/>
    </source>
</evidence>
<protein>
    <recommendedName>
        <fullName evidence="3">tRNA threonylcarbamoyladenosine biosynthesis protein TsaE</fullName>
    </recommendedName>
    <alternativeName>
        <fullName evidence="10">t(6)A37 threonylcarbamoyladenosine biosynthesis protein TsaE</fullName>
    </alternativeName>
</protein>